<dbReference type="Pfam" id="PF13279">
    <property type="entry name" value="4HBT_2"/>
    <property type="match status" value="1"/>
</dbReference>
<sequence length="158" mass="17743">MRLHVPIKLRWSDLDAYGHVNNAEMLRLLEEARIEAFWVTDDAEAAVGGSTAVLDGRPGADTLTLIARQEIEYLAPIPYLRPPLDVQLWLGRLGGASLEVCYEVWSPEGTEPRTLFTRAATTIVLVDAGTQRPRRINETERAAWTPYLDEPVQFTKRG</sequence>
<accession>A0A7W4UU08</accession>
<dbReference type="AlphaFoldDB" id="A0A7W4UU08"/>
<organism evidence="1 2">
    <name type="scientific">Leifsonia aquatica</name>
    <name type="common">Corynebacterium aquaticum</name>
    <dbReference type="NCBI Taxonomy" id="144185"/>
    <lineage>
        <taxon>Bacteria</taxon>
        <taxon>Bacillati</taxon>
        <taxon>Actinomycetota</taxon>
        <taxon>Actinomycetes</taxon>
        <taxon>Micrococcales</taxon>
        <taxon>Microbacteriaceae</taxon>
        <taxon>Leifsonia</taxon>
    </lineage>
</organism>
<dbReference type="CDD" id="cd00586">
    <property type="entry name" value="4HBT"/>
    <property type="match status" value="1"/>
</dbReference>
<dbReference type="PANTHER" id="PTHR31793">
    <property type="entry name" value="4-HYDROXYBENZOYL-COA THIOESTERASE FAMILY MEMBER"/>
    <property type="match status" value="1"/>
</dbReference>
<comment type="caution">
    <text evidence="1">The sequence shown here is derived from an EMBL/GenBank/DDBJ whole genome shotgun (WGS) entry which is preliminary data.</text>
</comment>
<dbReference type="EC" id="3.1.2.-" evidence="1"/>
<dbReference type="RefSeq" id="WP_021763798.1">
    <property type="nucleotide sequence ID" value="NZ_JACHVP010000001.1"/>
</dbReference>
<protein>
    <submittedName>
        <fullName evidence="1">Acyl-CoA thioester hydrolase</fullName>
        <ecNumber evidence="1">3.1.2.-</ecNumber>
    </submittedName>
</protein>
<keyword evidence="2" id="KW-1185">Reference proteome</keyword>
<gene>
    <name evidence="1" type="ORF">FHX33_000955</name>
</gene>
<dbReference type="InterPro" id="IPR050563">
    <property type="entry name" value="4-hydroxybenzoyl-CoA_TE"/>
</dbReference>
<dbReference type="GO" id="GO:0047617">
    <property type="term" value="F:fatty acyl-CoA hydrolase activity"/>
    <property type="evidence" value="ECO:0007669"/>
    <property type="project" value="TreeGrafter"/>
</dbReference>
<dbReference type="Proteomes" id="UP000538196">
    <property type="component" value="Unassembled WGS sequence"/>
</dbReference>
<dbReference type="EMBL" id="JACHVP010000001">
    <property type="protein sequence ID" value="MBB2966223.1"/>
    <property type="molecule type" value="Genomic_DNA"/>
</dbReference>
<reference evidence="1 2" key="1">
    <citation type="submission" date="2020-08" db="EMBL/GenBank/DDBJ databases">
        <title>Sequencing the genomes of 1000 actinobacteria strains.</title>
        <authorList>
            <person name="Klenk H.-P."/>
        </authorList>
    </citation>
    <scope>NUCLEOTIDE SEQUENCE [LARGE SCALE GENOMIC DNA]</scope>
    <source>
        <strain evidence="1 2">DSM 20146</strain>
    </source>
</reference>
<dbReference type="InterPro" id="IPR029069">
    <property type="entry name" value="HotDog_dom_sf"/>
</dbReference>
<dbReference type="SUPFAM" id="SSF54637">
    <property type="entry name" value="Thioesterase/thiol ester dehydrase-isomerase"/>
    <property type="match status" value="1"/>
</dbReference>
<proteinExistence type="predicted"/>
<keyword evidence="1" id="KW-0378">Hydrolase</keyword>
<evidence type="ECO:0000313" key="1">
    <source>
        <dbReference type="EMBL" id="MBB2966223.1"/>
    </source>
</evidence>
<evidence type="ECO:0000313" key="2">
    <source>
        <dbReference type="Proteomes" id="UP000538196"/>
    </source>
</evidence>
<name>A0A7W4UU08_LEIAQ</name>
<dbReference type="PANTHER" id="PTHR31793:SF24">
    <property type="entry name" value="LONG-CHAIN ACYL-COA THIOESTERASE FADM"/>
    <property type="match status" value="1"/>
</dbReference>
<dbReference type="Gene3D" id="3.10.129.10">
    <property type="entry name" value="Hotdog Thioesterase"/>
    <property type="match status" value="1"/>
</dbReference>